<dbReference type="PROSITE" id="PS51257">
    <property type="entry name" value="PROKAR_LIPOPROTEIN"/>
    <property type="match status" value="1"/>
</dbReference>
<protein>
    <recommendedName>
        <fullName evidence="3">Lipoprotein</fullName>
    </recommendedName>
</protein>
<organism evidence="1 2">
    <name type="scientific">Niabella ginsenosidivorans</name>
    <dbReference type="NCBI Taxonomy" id="1176587"/>
    <lineage>
        <taxon>Bacteria</taxon>
        <taxon>Pseudomonadati</taxon>
        <taxon>Bacteroidota</taxon>
        <taxon>Chitinophagia</taxon>
        <taxon>Chitinophagales</taxon>
        <taxon>Chitinophagaceae</taxon>
        <taxon>Niabella</taxon>
    </lineage>
</organism>
<gene>
    <name evidence="1" type="ORF">A8C56_14700</name>
</gene>
<name>A0A1A9I3E5_9BACT</name>
<evidence type="ECO:0000313" key="2">
    <source>
        <dbReference type="Proteomes" id="UP000077667"/>
    </source>
</evidence>
<dbReference type="KEGG" id="nia:A8C56_14700"/>
<accession>A0A1A9I3E5</accession>
<sequence>MKKAILILLVLSPVLFGCSKDHNEDPANEAASLTATVGGAKKDFGVGAKAHQNNEKAISIVGSTAALQKGKQSESLQLAIFESAEKIHTGTYKMDVSLCKILVTYSIVKPDGTQLNFSASSDSYTPYDAFTITITSINDKEVKGTFSGKVVGGGTTQTISITNGVFSTSLK</sequence>
<proteinExistence type="predicted"/>
<evidence type="ECO:0000313" key="1">
    <source>
        <dbReference type="EMBL" id="ANH82053.1"/>
    </source>
</evidence>
<dbReference type="STRING" id="1176587.A8C56_14700"/>
<keyword evidence="2" id="KW-1185">Reference proteome</keyword>
<dbReference type="OrthoDB" id="1352305at2"/>
<dbReference type="RefSeq" id="WP_067757526.1">
    <property type="nucleotide sequence ID" value="NZ_CP015772.1"/>
</dbReference>
<reference evidence="1 2" key="1">
    <citation type="submission" date="2016-05" db="EMBL/GenBank/DDBJ databases">
        <title>Niabella ginsenosidivorans BS26 whole genome sequencing.</title>
        <authorList>
            <person name="Im W.T."/>
            <person name="Siddiqi M.Z."/>
        </authorList>
    </citation>
    <scope>NUCLEOTIDE SEQUENCE [LARGE SCALE GENOMIC DNA]</scope>
    <source>
        <strain evidence="1 2">BS26</strain>
    </source>
</reference>
<dbReference type="Proteomes" id="UP000077667">
    <property type="component" value="Chromosome"/>
</dbReference>
<dbReference type="AlphaFoldDB" id="A0A1A9I3E5"/>
<dbReference type="EMBL" id="CP015772">
    <property type="protein sequence ID" value="ANH82053.1"/>
    <property type="molecule type" value="Genomic_DNA"/>
</dbReference>
<evidence type="ECO:0008006" key="3">
    <source>
        <dbReference type="Google" id="ProtNLM"/>
    </source>
</evidence>